<keyword evidence="2" id="KW-1185">Reference proteome</keyword>
<sequence length="145" mass="16157">MGTRAELWRRGGEEEGRPPARLAVARVAAGLGAGRRREPFVADRVGCDGFLLYLGKRLPYIRSLCLTSCYSVCSEGFVEAIKGFPHLEKLELSLCTNIFGEAIVAAAEACPHLKRFRLSKDRFYCFDDDHSNDQEALAISTMREL</sequence>
<dbReference type="EnsemblPlants" id="OBART08G05560.1">
    <property type="protein sequence ID" value="OBART08G05560.1"/>
    <property type="gene ID" value="OBART08G05560"/>
</dbReference>
<dbReference type="AlphaFoldDB" id="A0A0D3GX78"/>
<dbReference type="STRING" id="65489.A0A0D3GX78"/>
<proteinExistence type="predicted"/>
<name>A0A0D3GX78_9ORYZ</name>
<dbReference type="HOGENOM" id="CLU_1789881_0_0_1"/>
<accession>A0A0D3GX78</accession>
<organism evidence="1">
    <name type="scientific">Oryza barthii</name>
    <dbReference type="NCBI Taxonomy" id="65489"/>
    <lineage>
        <taxon>Eukaryota</taxon>
        <taxon>Viridiplantae</taxon>
        <taxon>Streptophyta</taxon>
        <taxon>Embryophyta</taxon>
        <taxon>Tracheophyta</taxon>
        <taxon>Spermatophyta</taxon>
        <taxon>Magnoliopsida</taxon>
        <taxon>Liliopsida</taxon>
        <taxon>Poales</taxon>
        <taxon>Poaceae</taxon>
        <taxon>BOP clade</taxon>
        <taxon>Oryzoideae</taxon>
        <taxon>Oryzeae</taxon>
        <taxon>Oryzinae</taxon>
        <taxon>Oryza</taxon>
    </lineage>
</organism>
<dbReference type="SUPFAM" id="SSF52047">
    <property type="entry name" value="RNI-like"/>
    <property type="match status" value="1"/>
</dbReference>
<dbReference type="PaxDb" id="65489-OBART08G05560.1"/>
<dbReference type="PANTHER" id="PTHR38926">
    <property type="entry name" value="F-BOX DOMAIN CONTAINING PROTEIN, EXPRESSED"/>
    <property type="match status" value="1"/>
</dbReference>
<protein>
    <submittedName>
        <fullName evidence="1">Uncharacterized protein</fullName>
    </submittedName>
</protein>
<evidence type="ECO:0000313" key="2">
    <source>
        <dbReference type="Proteomes" id="UP000026960"/>
    </source>
</evidence>
<evidence type="ECO:0000313" key="1">
    <source>
        <dbReference type="EnsemblPlants" id="OBART08G05560.1"/>
    </source>
</evidence>
<dbReference type="PANTHER" id="PTHR38926:SF74">
    <property type="entry name" value="OS08G0193600 PROTEIN"/>
    <property type="match status" value="1"/>
</dbReference>
<dbReference type="Proteomes" id="UP000026960">
    <property type="component" value="Chromosome 8"/>
</dbReference>
<reference evidence="1" key="2">
    <citation type="submission" date="2015-03" db="UniProtKB">
        <authorList>
            <consortium name="EnsemblPlants"/>
        </authorList>
    </citation>
    <scope>IDENTIFICATION</scope>
</reference>
<reference evidence="1" key="1">
    <citation type="journal article" date="2009" name="Rice">
        <title>De Novo Next Generation Sequencing of Plant Genomes.</title>
        <authorList>
            <person name="Rounsley S."/>
            <person name="Marri P.R."/>
            <person name="Yu Y."/>
            <person name="He R."/>
            <person name="Sisneros N."/>
            <person name="Goicoechea J.L."/>
            <person name="Lee S.J."/>
            <person name="Angelova A."/>
            <person name="Kudrna D."/>
            <person name="Luo M."/>
            <person name="Affourtit J."/>
            <person name="Desany B."/>
            <person name="Knight J."/>
            <person name="Niazi F."/>
            <person name="Egholm M."/>
            <person name="Wing R.A."/>
        </authorList>
    </citation>
    <scope>NUCLEOTIDE SEQUENCE [LARGE SCALE GENOMIC DNA]</scope>
    <source>
        <strain evidence="1">cv. IRGC 105608</strain>
    </source>
</reference>
<dbReference type="InterPro" id="IPR032675">
    <property type="entry name" value="LRR_dom_sf"/>
</dbReference>
<dbReference type="Gene3D" id="3.80.10.10">
    <property type="entry name" value="Ribonuclease Inhibitor"/>
    <property type="match status" value="1"/>
</dbReference>
<dbReference type="Gramene" id="OBART08G05560.1">
    <property type="protein sequence ID" value="OBART08G05560.1"/>
    <property type="gene ID" value="OBART08G05560"/>
</dbReference>